<evidence type="ECO:0000313" key="3">
    <source>
        <dbReference type="Proteomes" id="UP001458880"/>
    </source>
</evidence>
<dbReference type="AlphaFoldDB" id="A0AAW1M5T7"/>
<name>A0AAW1M5T7_POPJA</name>
<gene>
    <name evidence="2" type="ORF">QE152_g8069</name>
</gene>
<comment type="caution">
    <text evidence="2">The sequence shown here is derived from an EMBL/GenBank/DDBJ whole genome shotgun (WGS) entry which is preliminary data.</text>
</comment>
<keyword evidence="3" id="KW-1185">Reference proteome</keyword>
<dbReference type="Proteomes" id="UP001458880">
    <property type="component" value="Unassembled WGS sequence"/>
</dbReference>
<evidence type="ECO:0000313" key="2">
    <source>
        <dbReference type="EMBL" id="KAK9744090.1"/>
    </source>
</evidence>
<accession>A0AAW1M5T7</accession>
<organism evidence="2 3">
    <name type="scientific">Popillia japonica</name>
    <name type="common">Japanese beetle</name>
    <dbReference type="NCBI Taxonomy" id="7064"/>
    <lineage>
        <taxon>Eukaryota</taxon>
        <taxon>Metazoa</taxon>
        <taxon>Ecdysozoa</taxon>
        <taxon>Arthropoda</taxon>
        <taxon>Hexapoda</taxon>
        <taxon>Insecta</taxon>
        <taxon>Pterygota</taxon>
        <taxon>Neoptera</taxon>
        <taxon>Endopterygota</taxon>
        <taxon>Coleoptera</taxon>
        <taxon>Polyphaga</taxon>
        <taxon>Scarabaeiformia</taxon>
        <taxon>Scarabaeidae</taxon>
        <taxon>Rutelinae</taxon>
        <taxon>Popillia</taxon>
    </lineage>
</organism>
<feature type="domain" description="Retroviral polymerase SH3-like" evidence="1">
    <location>
        <begin position="1"/>
        <end position="40"/>
    </location>
</feature>
<proteinExistence type="predicted"/>
<dbReference type="EMBL" id="JASPKY010000062">
    <property type="protein sequence ID" value="KAK9744090.1"/>
    <property type="molecule type" value="Genomic_DNA"/>
</dbReference>
<reference evidence="2 3" key="1">
    <citation type="journal article" date="2024" name="BMC Genomics">
        <title>De novo assembly and annotation of Popillia japonica's genome with initial clues to its potential as an invasive pest.</title>
        <authorList>
            <person name="Cucini C."/>
            <person name="Boschi S."/>
            <person name="Funari R."/>
            <person name="Cardaioli E."/>
            <person name="Iannotti N."/>
            <person name="Marturano G."/>
            <person name="Paoli F."/>
            <person name="Bruttini M."/>
            <person name="Carapelli A."/>
            <person name="Frati F."/>
            <person name="Nardi F."/>
        </authorList>
    </citation>
    <scope>NUCLEOTIDE SEQUENCE [LARGE SCALE GENOMIC DNA]</scope>
    <source>
        <strain evidence="2">DMR45628</strain>
    </source>
</reference>
<dbReference type="Pfam" id="PF25597">
    <property type="entry name" value="SH3_retrovirus"/>
    <property type="match status" value="1"/>
</dbReference>
<sequence length="205" mass="23748">MVGYCDDSKGYRLLDLKNPGKIVRSRDVIFLENLNDNVEKQEEMSEPQIIPENSQIFFETKPLGKEKHIRISCAALPPKTTVKQDWWNSERLLDVYMNQSSKTRQRLADAQQKCSNRQLTQQQQDDGMLHLTSPITSKLQSYRPAEFRRRYTAYTYIPTFATVTELAPASYRAIDRPSSSPVDVPQANMADFSMPRRTIRQLRKS</sequence>
<dbReference type="InterPro" id="IPR057670">
    <property type="entry name" value="SH3_retrovirus"/>
</dbReference>
<protein>
    <recommendedName>
        <fullName evidence="1">Retroviral polymerase SH3-like domain-containing protein</fullName>
    </recommendedName>
</protein>
<evidence type="ECO:0000259" key="1">
    <source>
        <dbReference type="Pfam" id="PF25597"/>
    </source>
</evidence>